<feature type="region of interest" description="Disordered" evidence="2">
    <location>
        <begin position="1"/>
        <end position="55"/>
    </location>
</feature>
<accession>A0A3D8RLZ3</accession>
<dbReference type="EMBL" id="PDLM01000006">
    <property type="protein sequence ID" value="RDW74956.1"/>
    <property type="molecule type" value="Genomic_DNA"/>
</dbReference>
<evidence type="ECO:0000313" key="3">
    <source>
        <dbReference type="EMBL" id="RDW74956.1"/>
    </source>
</evidence>
<sequence>MDPSYKLPGSPGTPLFQVSPERVNQQRGRNELQASPTLSLGGGRFREGHSRESSVHEKVAAFNSLNSSGAQAQELLKQAAQLKRAMLGREEAVRAKSESDQQRDHARAELRKYENETRKLSKQVEMLLKKLDESKARELIVCQKLETRQEELGQSKEKYQHTKAEWEKEVRRLRKEAFRSQSSIVKLQEELKASRLAHKIVSNDLESEKQRNKDREQEAFEARYQLVGVQEELAQMIEKVKLVEQERDALRTIAKNEEIARIAAEGRLPLPVQPQNDEFASPKKARSSLGPMAILSSAASEEELEELKFLLDWEKQNATRAHDRIEFLEEELRLQSAAASAARIEMPPTLEAVEVHDAEVQTAEMPTVEFQNAEVQTAEDIAEDEEPQQSHIFIPEEGVFRAISPQSSPRRPANIIIAKPEPEERDLVCHVKTPTCEPPALALGRDKTSRTSLQSLFDSLPSPQEPANESMTSENMTSDESAMTANLTENIATTIEPIFHTISTTTRVPLVDTSDETPVPKSKEWDSFCPTMTREEALAQIRERRGRARSLAQGTLTPRKQMVDAGVRRDISAPTMRSGNVRGRSAARSA</sequence>
<reference evidence="3 4" key="1">
    <citation type="journal article" date="2018" name="IMA Fungus">
        <title>IMA Genome-F 9: Draft genome sequence of Annulohypoxylon stygium, Aspergillus mulundensis, Berkeleyomyces basicola (syn. Thielaviopsis basicola), Ceratocystis smalleyi, two Cercospora beticola strains, Coleophoma cylindrospora, Fusarium fracticaudum, Phialophora cf. hyalina, and Morchella septimelata.</title>
        <authorList>
            <person name="Wingfield B.D."/>
            <person name="Bills G.F."/>
            <person name="Dong Y."/>
            <person name="Huang W."/>
            <person name="Nel W.J."/>
            <person name="Swalarsk-Parry B.S."/>
            <person name="Vaghefi N."/>
            <person name="Wilken P.M."/>
            <person name="An Z."/>
            <person name="de Beer Z.W."/>
            <person name="De Vos L."/>
            <person name="Chen L."/>
            <person name="Duong T.A."/>
            <person name="Gao Y."/>
            <person name="Hammerbacher A."/>
            <person name="Kikkert J.R."/>
            <person name="Li Y."/>
            <person name="Li H."/>
            <person name="Li K."/>
            <person name="Li Q."/>
            <person name="Liu X."/>
            <person name="Ma X."/>
            <person name="Naidoo K."/>
            <person name="Pethybridge S.J."/>
            <person name="Sun J."/>
            <person name="Steenkamp E.T."/>
            <person name="van der Nest M.A."/>
            <person name="van Wyk S."/>
            <person name="Wingfield M.J."/>
            <person name="Xiong C."/>
            <person name="Yue Q."/>
            <person name="Zhang X."/>
        </authorList>
    </citation>
    <scope>NUCLEOTIDE SEQUENCE [LARGE SCALE GENOMIC DNA]</scope>
    <source>
        <strain evidence="3 4">BP6252</strain>
    </source>
</reference>
<gene>
    <name evidence="3" type="ORF">BP6252_06098</name>
</gene>
<feature type="region of interest" description="Disordered" evidence="2">
    <location>
        <begin position="456"/>
        <end position="475"/>
    </location>
</feature>
<organism evidence="3 4">
    <name type="scientific">Coleophoma cylindrospora</name>
    <dbReference type="NCBI Taxonomy" id="1849047"/>
    <lineage>
        <taxon>Eukaryota</taxon>
        <taxon>Fungi</taxon>
        <taxon>Dikarya</taxon>
        <taxon>Ascomycota</taxon>
        <taxon>Pezizomycotina</taxon>
        <taxon>Leotiomycetes</taxon>
        <taxon>Helotiales</taxon>
        <taxon>Dermateaceae</taxon>
        <taxon>Coleophoma</taxon>
    </lineage>
</organism>
<dbReference type="PANTHER" id="PTHR42041:SF1">
    <property type="entry name" value="DNA ENDONUCLEASE ACTIVATOR CTP1 C-TERMINAL DOMAIN-CONTAINING PROTEIN"/>
    <property type="match status" value="1"/>
</dbReference>
<dbReference type="Proteomes" id="UP000256645">
    <property type="component" value="Unassembled WGS sequence"/>
</dbReference>
<proteinExistence type="predicted"/>
<keyword evidence="4" id="KW-1185">Reference proteome</keyword>
<evidence type="ECO:0000313" key="4">
    <source>
        <dbReference type="Proteomes" id="UP000256645"/>
    </source>
</evidence>
<protein>
    <submittedName>
        <fullName evidence="3">Uncharacterized protein</fullName>
    </submittedName>
</protein>
<name>A0A3D8RLZ3_9HELO</name>
<feature type="region of interest" description="Disordered" evidence="2">
    <location>
        <begin position="89"/>
        <end position="114"/>
    </location>
</feature>
<feature type="coiled-coil region" evidence="1">
    <location>
        <begin position="311"/>
        <end position="345"/>
    </location>
</feature>
<feature type="coiled-coil region" evidence="1">
    <location>
        <begin position="226"/>
        <end position="253"/>
    </location>
</feature>
<dbReference type="AlphaFoldDB" id="A0A3D8RLZ3"/>
<dbReference type="OrthoDB" id="4495335at2759"/>
<comment type="caution">
    <text evidence="3">The sequence shown here is derived from an EMBL/GenBank/DDBJ whole genome shotgun (WGS) entry which is preliminary data.</text>
</comment>
<feature type="region of interest" description="Disordered" evidence="2">
    <location>
        <begin position="553"/>
        <end position="590"/>
    </location>
</feature>
<feature type="compositionally biased region" description="Polar residues" evidence="2">
    <location>
        <begin position="22"/>
        <end position="38"/>
    </location>
</feature>
<evidence type="ECO:0000256" key="1">
    <source>
        <dbReference type="SAM" id="Coils"/>
    </source>
</evidence>
<feature type="compositionally biased region" description="Basic and acidic residues" evidence="2">
    <location>
        <begin position="44"/>
        <end position="55"/>
    </location>
</feature>
<evidence type="ECO:0000256" key="2">
    <source>
        <dbReference type="SAM" id="MobiDB-lite"/>
    </source>
</evidence>
<dbReference type="PANTHER" id="PTHR42041">
    <property type="entry name" value="DNA ENDONUCLEASE ACTIVATOR CTP1 C-TERMINAL DOMAIN-CONTAINING PROTEIN"/>
    <property type="match status" value="1"/>
</dbReference>
<keyword evidence="1" id="KW-0175">Coiled coil</keyword>